<feature type="coiled-coil region" evidence="14">
    <location>
        <begin position="2631"/>
        <end position="2686"/>
    </location>
</feature>
<feature type="coiled-coil region" evidence="14">
    <location>
        <begin position="889"/>
        <end position="916"/>
    </location>
</feature>
<dbReference type="GO" id="GO:0005524">
    <property type="term" value="F:ATP binding"/>
    <property type="evidence" value="ECO:0007669"/>
    <property type="project" value="UniProtKB-KW"/>
</dbReference>
<evidence type="ECO:0000256" key="7">
    <source>
        <dbReference type="ARBA" id="ARBA00023017"/>
    </source>
</evidence>
<dbReference type="SMART" id="SM00382">
    <property type="entry name" value="AAA"/>
    <property type="match status" value="3"/>
</dbReference>
<organism evidence="17 18">
    <name type="scientific">Phytophthora boehmeriae</name>
    <dbReference type="NCBI Taxonomy" id="109152"/>
    <lineage>
        <taxon>Eukaryota</taxon>
        <taxon>Sar</taxon>
        <taxon>Stramenopiles</taxon>
        <taxon>Oomycota</taxon>
        <taxon>Peronosporomycetes</taxon>
        <taxon>Peronosporales</taxon>
        <taxon>Peronosporaceae</taxon>
        <taxon>Phytophthora</taxon>
    </lineage>
</organism>
<dbReference type="InterPro" id="IPR017868">
    <property type="entry name" value="Filamin/ABP280_repeat-like"/>
</dbReference>
<evidence type="ECO:0000256" key="13">
    <source>
        <dbReference type="PROSITE-ProRule" id="PRU00087"/>
    </source>
</evidence>
<dbReference type="FunFam" id="3.40.50.300:FF:000049">
    <property type="entry name" value="Dynein, axonemal, heavy chain 5"/>
    <property type="match status" value="1"/>
</dbReference>
<dbReference type="PANTHER" id="PTHR45703">
    <property type="entry name" value="DYNEIN HEAVY CHAIN"/>
    <property type="match status" value="1"/>
</dbReference>
<dbReference type="GO" id="GO:0007018">
    <property type="term" value="P:microtubule-based movement"/>
    <property type="evidence" value="ECO:0007669"/>
    <property type="project" value="InterPro"/>
</dbReference>
<keyword evidence="7" id="KW-0243">Dynein</keyword>
<dbReference type="GO" id="GO:0045505">
    <property type="term" value="F:dynein intermediate chain binding"/>
    <property type="evidence" value="ECO:0007669"/>
    <property type="project" value="InterPro"/>
</dbReference>
<dbReference type="Proteomes" id="UP000693981">
    <property type="component" value="Unassembled WGS sequence"/>
</dbReference>
<feature type="coiled-coil region" evidence="14">
    <location>
        <begin position="2869"/>
        <end position="2917"/>
    </location>
</feature>
<dbReference type="InterPro" id="IPR041466">
    <property type="entry name" value="Dynein_AAA5_ext"/>
</dbReference>
<dbReference type="InterPro" id="IPR002909">
    <property type="entry name" value="IPT_dom"/>
</dbReference>
<dbReference type="InterPro" id="IPR041228">
    <property type="entry name" value="Dynein_C"/>
</dbReference>
<dbReference type="Pfam" id="PF17857">
    <property type="entry name" value="AAA_lid_1"/>
    <property type="match status" value="1"/>
</dbReference>
<dbReference type="FunFam" id="3.40.50.300:FF:000738">
    <property type="entry name" value="Dynein heavy chain axonemal"/>
    <property type="match status" value="1"/>
</dbReference>
<protein>
    <submittedName>
        <fullName evidence="17">Dynein heavy chain 9, axonemal</fullName>
    </submittedName>
</protein>
<dbReference type="Pfam" id="PF12775">
    <property type="entry name" value="AAA_7"/>
    <property type="match status" value="2"/>
</dbReference>
<evidence type="ECO:0000256" key="5">
    <source>
        <dbReference type="ARBA" id="ARBA00022741"/>
    </source>
</evidence>
<evidence type="ECO:0000256" key="12">
    <source>
        <dbReference type="ARBA" id="ARBA00023273"/>
    </source>
</evidence>
<comment type="caution">
    <text evidence="17">The sequence shown here is derived from an EMBL/GenBank/DDBJ whole genome shotgun (WGS) entry which is preliminary data.</text>
</comment>
<feature type="domain" description="AAA+ ATPase" evidence="16">
    <location>
        <begin position="1365"/>
        <end position="1503"/>
    </location>
</feature>
<evidence type="ECO:0000313" key="18">
    <source>
        <dbReference type="Proteomes" id="UP000693981"/>
    </source>
</evidence>
<dbReference type="InterPro" id="IPR035706">
    <property type="entry name" value="AAA_9"/>
</dbReference>
<dbReference type="InterPro" id="IPR024317">
    <property type="entry name" value="Dynein_heavy_chain_D4_dom"/>
</dbReference>
<dbReference type="FunFam" id="1.20.920.30:FF:000002">
    <property type="entry name" value="Dynein axonemal heavy chain 3"/>
    <property type="match status" value="1"/>
</dbReference>
<keyword evidence="4" id="KW-0677">Repeat</keyword>
<keyword evidence="18" id="KW-1185">Reference proteome</keyword>
<evidence type="ECO:0000256" key="15">
    <source>
        <dbReference type="SAM" id="MobiDB-lite"/>
    </source>
</evidence>
<evidence type="ECO:0000256" key="14">
    <source>
        <dbReference type="SAM" id="Coils"/>
    </source>
</evidence>
<dbReference type="FunFam" id="3.40.50.300:FF:002141">
    <property type="entry name" value="Dynein heavy chain"/>
    <property type="match status" value="1"/>
</dbReference>
<dbReference type="Pfam" id="PF08393">
    <property type="entry name" value="DHC_N2"/>
    <property type="match status" value="1"/>
</dbReference>
<dbReference type="Pfam" id="PF00630">
    <property type="entry name" value="Filamin"/>
    <property type="match status" value="1"/>
</dbReference>
<dbReference type="Pfam" id="PF12780">
    <property type="entry name" value="AAA_8"/>
    <property type="match status" value="1"/>
</dbReference>
<keyword evidence="10" id="KW-0505">Motor protein</keyword>
<evidence type="ECO:0000256" key="9">
    <source>
        <dbReference type="ARBA" id="ARBA00023069"/>
    </source>
</evidence>
<dbReference type="GO" id="GO:0030286">
    <property type="term" value="C:dynein complex"/>
    <property type="evidence" value="ECO:0007669"/>
    <property type="project" value="UniProtKB-KW"/>
</dbReference>
<feature type="domain" description="AAA+ ATPase" evidence="16">
    <location>
        <begin position="1646"/>
        <end position="1782"/>
    </location>
</feature>
<dbReference type="InterPro" id="IPR041658">
    <property type="entry name" value="AAA_lid_11"/>
</dbReference>
<accession>A0A8T1X5A7</accession>
<dbReference type="Pfam" id="PF18199">
    <property type="entry name" value="Dynein_C"/>
    <property type="match status" value="1"/>
</dbReference>
<dbReference type="PROSITE" id="PS50194">
    <property type="entry name" value="FILAMIN_REPEAT"/>
    <property type="match status" value="1"/>
</dbReference>
<dbReference type="InterPro" id="IPR003593">
    <property type="entry name" value="AAA+_ATPase"/>
</dbReference>
<dbReference type="FunFam" id="1.10.8.710:FF:000001">
    <property type="entry name" value="Dynein axonemal heavy chain 2"/>
    <property type="match status" value="1"/>
</dbReference>
<dbReference type="Pfam" id="PF03028">
    <property type="entry name" value="Dynein_heavy"/>
    <property type="match status" value="1"/>
</dbReference>
<dbReference type="InterPro" id="IPR024743">
    <property type="entry name" value="Dynein_HC_stalk"/>
</dbReference>
<feature type="domain" description="AAA+ ATPase" evidence="16">
    <location>
        <begin position="1979"/>
        <end position="2152"/>
    </location>
</feature>
<dbReference type="InterPro" id="IPR041589">
    <property type="entry name" value="DNAH3_AAA_lid_1"/>
</dbReference>
<dbReference type="InterPro" id="IPR013602">
    <property type="entry name" value="Dynein_heavy_linker"/>
</dbReference>
<dbReference type="Pfam" id="PF12781">
    <property type="entry name" value="AAA_9"/>
    <property type="match status" value="1"/>
</dbReference>
<evidence type="ECO:0000256" key="6">
    <source>
        <dbReference type="ARBA" id="ARBA00022840"/>
    </source>
</evidence>
<keyword evidence="5" id="KW-0547">Nucleotide-binding</keyword>
<dbReference type="InterPro" id="IPR026983">
    <property type="entry name" value="DHC"/>
</dbReference>
<evidence type="ECO:0000256" key="2">
    <source>
        <dbReference type="ARBA" id="ARBA00022490"/>
    </source>
</evidence>
<keyword evidence="2" id="KW-0963">Cytoplasm</keyword>
<evidence type="ECO:0000256" key="8">
    <source>
        <dbReference type="ARBA" id="ARBA00023054"/>
    </source>
</evidence>
<dbReference type="InterPro" id="IPR035699">
    <property type="entry name" value="AAA_6"/>
</dbReference>
<dbReference type="Pfam" id="PF12777">
    <property type="entry name" value="MT"/>
    <property type="match status" value="1"/>
</dbReference>
<evidence type="ECO:0000259" key="16">
    <source>
        <dbReference type="SMART" id="SM00382"/>
    </source>
</evidence>
<evidence type="ECO:0000256" key="10">
    <source>
        <dbReference type="ARBA" id="ARBA00023175"/>
    </source>
</evidence>
<dbReference type="Pfam" id="PF17852">
    <property type="entry name" value="Dynein_AAA_lid"/>
    <property type="match status" value="1"/>
</dbReference>
<dbReference type="FunFam" id="3.40.50.300:FF:001275">
    <property type="entry name" value="Dynein heavy chain, putative"/>
    <property type="match status" value="1"/>
</dbReference>
<keyword evidence="9" id="KW-0969">Cilium</keyword>
<feature type="region of interest" description="Disordered" evidence="15">
    <location>
        <begin position="2007"/>
        <end position="2027"/>
    </location>
</feature>
<dbReference type="InterPro" id="IPR004273">
    <property type="entry name" value="Dynein_heavy_D6_P-loop"/>
</dbReference>
<feature type="compositionally biased region" description="Low complexity" evidence="15">
    <location>
        <begin position="2013"/>
        <end position="2027"/>
    </location>
</feature>
<keyword evidence="12" id="KW-0966">Cell projection</keyword>
<feature type="repeat" description="Filamin" evidence="13">
    <location>
        <begin position="454"/>
        <end position="565"/>
    </location>
</feature>
<dbReference type="GO" id="GO:0005930">
    <property type="term" value="C:axoneme"/>
    <property type="evidence" value="ECO:0007669"/>
    <property type="project" value="UniProtKB-SubCell"/>
</dbReference>
<keyword evidence="3" id="KW-0493">Microtubule</keyword>
<dbReference type="SMART" id="SM00557">
    <property type="entry name" value="IG_FLMN"/>
    <property type="match status" value="1"/>
</dbReference>
<evidence type="ECO:0000256" key="4">
    <source>
        <dbReference type="ARBA" id="ARBA00022737"/>
    </source>
</evidence>
<keyword evidence="8 14" id="KW-0175">Coiled coil</keyword>
<evidence type="ECO:0000256" key="1">
    <source>
        <dbReference type="ARBA" id="ARBA00004430"/>
    </source>
</evidence>
<dbReference type="Pfam" id="PF01833">
    <property type="entry name" value="TIG"/>
    <property type="match status" value="1"/>
</dbReference>
<reference evidence="17" key="1">
    <citation type="submission" date="2021-02" db="EMBL/GenBank/DDBJ databases">
        <authorList>
            <person name="Palmer J.M."/>
        </authorList>
    </citation>
    <scope>NUCLEOTIDE SEQUENCE</scope>
    <source>
        <strain evidence="17">SCRP23</strain>
    </source>
</reference>
<dbReference type="CDD" id="cd00102">
    <property type="entry name" value="IPT"/>
    <property type="match status" value="1"/>
</dbReference>
<dbReference type="Pfam" id="PF24681">
    <property type="entry name" value="Kelch_KLHDC2_KLHL20_DRC7"/>
    <property type="match status" value="2"/>
</dbReference>
<sequence length="4230" mass="473899">MPEPEVQGSVLRWSKLETVARRNGETPTRRSGHSLSIVGSNGYLFGGCDYSDNPGPTSDLFALKINANAPSEWERLRSPLDGAWPAPRWKHSATVVDNKIYVFGGFQSSSARFNDLWIFNPITLDWTPSHSSTNNINNAPHRSSVAKPVAVTLPAPRGAHSAVAIRRAIYVFGGYGGSGYGRRDFDDLYMLRTDDLSWTKVTCKGKPPEKRAGHQACAVDDLMLVCGGWNSVAQFNDLHVFDSLVNSWTLVEGTHMATELPRWNHASCAVLAIPHAKVFVFGGVVGEANNYNAQGSYMNDLSVLDTGEMTWSVPEIEGAPPCGRSDTTLAYDDKGSRLLVFGGWANVWLNDMFYLDVSCVVGPPYGITGIFPDFGPITGGTALVIEGIDFANKPVTVRFSCRKGSVDVLGEYVNDHTINVITPDFTAYPAGDVQVRVALQGDSFTTTFQTYNYFSVTHAPLCFAFGPGVQSGGASGEPTSFVIQARDYQHNLRTRGGDEFTVEVSLDDSEPMFLPNLQIQDLLNGKYLVSYTVPNPGEYQVQIDFLGTFGGDAGPIRKSPYTASFDDIVTREMNLMTGKLVLDQVLHDLQTLQQSTRECNIGLEQPLSDPTWTPEQITAALIGLKEHVFMVEKRGEEISLAIEELRAEIAFLKDAGISVTKELDILAATEAAWAEVLKKVPAASARIAPLISTQSLIFRDEVATYLEELQTKEVQLKSKEFWNFSVGVNVALTLINEEQAHIEKDETAYKQKQHIAEILECEDLMEPCAAVLTSIQRTLAQCHQMWESISEVTRKIDMSRDIPWSMIDGIVMEEEAKAFLALVKATHKDIRDCDAFKKFERLVKDFLSTCPLFQALRHPSMRRRHWQDLITVSGKTFECPDDNPDMKFADILSLNLHEFQRDVEEITDRAQKEAKQETVLQELESRWSNICLTMTPYKETTVPLLNLSEDDVEMLESDQLLVQGMASGRNSFFMDQTQLWRSKLMLVSETVGILLEIQRSWSYLEPLFMQSEEVKRELPDEAARFEAVDELVRKTLQQMWSQQPPGNVLLACQLPGLLVLLNDLRIRLEKCQQALKEYLDSKRRLFPRFYFISEADLLDILSNGSSPRTIMVHLEKVFLATHTLSLEKDNSGAASSIQATHFVSNDSAKEIIPFENKLTLEGKVEIYLQTVLKAMQLTLKGHVTRSIDRFPEQNRVEWLLQKLPAANETTASKENVDAAQIALLVAGIEYVRGVEKAFELLAKGHASAMKELQEKMVIQLNDLIKLTQTNLLKGDRQRAMCMITMDAHSRDIVQKLLYEEITTPTSFLWQSQLKHRRSDQLNKTYLEILDATFDYGFEYLGNGPRLVITPLTDRIYVTATQALHIQMGCAPAGPAGTGKTETTKDLANMVGKICYVFNCSPEMDYKNLGNIFKGLASAGAWGCFDEFNRLVPEVLSVCSVQFKAVCDGIRSGSSHVTVEGDSVTLDVTCGTFITMNPGYLGRSELPEGLKALFRPITVMAPDLVLICENMLMAEGFREAKLLAAKFFSLYSLLRELLSKQDHYDWGLRAVKSVLVVAGSFKRAEPKLSEQEILMRSLRDFNLPKIVKQDLLVFNGLLSDLFPNLNLPRKIDEVMEKHVHVACEGRGLWPHEQFRLKVIQLEELLAIRHCVFVMGPPGSGKTECCETLVAARKKKGDEYATKVIDLNPKAVSTEDLYGYMVLGSREWKDGLLSKLMRDLASGSVSDPRPKWIVLDGDLDANWIESMNSVMDDNKMLTLASNERIPLKPNMRLLFEIRDLKYATPATVSRAGILYISDDDGFQWRSFLASWVATKGTSVQHRTTLGEAMNKYIEPCIAFVRQRCKTIVSMQDITMVQTYLYFLDAVIDAETLRDSKKVDILSGFISVWAFGSALTITDDGTDYRKLFSEWWRSEFKQIKFPTRDTIFDYWLDPNTLTFDTWRASPYFKTVHFDGSVAMSSVTVSTSETASITSWMSIMVREERPFMLCGNAGTGKTQLAQGLLNNLDVRGPGPKPGTAGTTATSTPTAMSAPVGKTSCTSVSINFNYYTSANALQAILESKLSKRVGITFGPTSGDQLIYFLDDLNLPQVDSYGTQSALALLRQYLDYGHWYDRAKFSLKQIVNVQFLSCMNPNAGSFSINPRLQRHFVTFALPQLSAASLQVIYTTFLEGYVADFVEDIRKMAQPILKATLNLHAQVCSTFRKTAANFHYEFNIRHVANVIQGLLMAKPAMFEDPLKFALLWVHETSRVYGDRMVSAQDLAKFTAIVQQQARKCFPGLNFMRYFAPVSSGSDTSKESSQLQTDPGLFCHFAHGLRTNEYDQVVSLQAMYATVEEALGEHNELNTKMDLVLFNDAVEHVVRIVRIISNPSGHALLVGVGGSGRKSLARLSAFICGYVLMEITITQTYSLLDFKSDLQSMFMKAGVKGDGVVFLFDDNQIKNERMLVYLNDLLSSGNIPDLYNADEQTSLIQQFQPKMMASIAASAAANSSADTAISTGTEGNEKERAWRWFVQEIKRNLHVVLCFSPATADFRMRARKFPALVNCAMIDWFQPWPKEALRSVAARFLTFDNVPRHVAPDNVAMAVQNFMPFAFQSTNLLAKEFFACEKRHVYSTPKSYLECLALYRKLLSLKYENHQKAMQRLQNGVEKMESTGEIVATMEEELKRTLEQAEEKKVVVEELATRLQKDKEIVENETSRANVEREKCAIIQADVSTKKADTEADLAQAQPMVDAAMAALDTLNKKDLGNCKTMAKPPAGVGDIFGAVVVLFAGINPNIIVQKNGKVKDKDRSWEATKKALLGNINALVEELKGFKKLVDDQQVPEVNWKEIRPFLALEHFNVEIIEKKNSAAAGLCAWVINIVAYYDAIIVVEPKKRALEEANEKLRVANEKLDTVNQKVFALEEKLATLTGEFDKVNQEVLDAVALLERGRLRMELARRLAKALGSESERWAHELEQLRVSAERLVCDVVIAASFVSYVGAFTKPFRDVLINEKWLPFLRKSFTDSSSKADKDKAAPVSTTISGDGNPLQILATASEIAEWNTKGLPSDRVSVENGAIVRNSTRAPLLIDPQLQGIYWLREMEKHTRRSSPGSLQVVRQDQPNLPNLLEAAVEYGHTVVVENIDEKVEVCLWPVISRSTTVRGHKTLLKMGDKLVELHTEFRLYLHTKLSNPHYPPELQAETTMINFAVTQQGLEDQLLALVVRKEWPKIAKVRTALIHQQNEFKIRIQTLEDRILSSLADAEGDVTENVQVITDLETTKATAQEIATKAAKAKENEVQINELSAKYQSVASRGALLFFIMDGLHRMHSYYVYSLNAYVVIFQRGIDMVQSEKDPARPPSSGGGGGLLGRLKAAAKKVIVSQRFQWNSDLLLADRVVESNSEQDLDALMKETDQQEMPSASQIEARCTQLKTSITDVVFNYIRRGLFEKDKLILATQLCFAILQSEKKIDAIDVRQLVTCGNAADMGSGMGLLSEWMSETTWLRVRKLEENISSLQKLTTYMRSDSEEWREWCDSEKPELKPLPGQYKTSVTPMQLLHFVRVLRPDRMVFALRSFLGDTFGKQMVQQPPFDMEAAYQETSASTPMFFVLFPGVDPTSWIEALGKKFDFTYERGNLINISMGQGQEETADNVLKNFSREGNWVILQNIHLMQSWLPRLERTLEVYSVSADQNFRCFLSSEGPALASLSNLPESLLQSCIKVANEAPTDLKSNLRRAWANFSAKQIEVCVQPNEFQGCLFALCFFHALVLGRRRFGSQGWSRPYSFNTGDLLICSDVLRRYTDTAATSRSRNLPWDDLRYIFGEIMYGGHITDHWDRITNNTYLNEVFTREILQGKELSAGFKCPDPSTFSYSKYLDYIETQLPSESPTVYGLHPNAEVGYLVEASNELFATIAKFQPSSGPTAPADSSAPASASPGLAKENAHVYSIVESLLEKLPPEIDLADLQTKAAPLLTTDQSPYVVVALQEATRMHTLLHEIQSSLIELTKGIQGTLNMTEAMEDLMEALSTNQVPGRNVLHMCSWERYAWWSRKPLSQWFADLLDRIQFLSSWTSEFRLPYSMWLSGLFNPTAFLTAIKQCTARTHGIPLDSMAIETHVTPIVDPEGAEAHPDMGAYIHGLFMEGARWELPVKDGEKTSPFSYEIDGIPCGGHLADPLPKELLPAAPVMYARAVVIDSRWEATAVGHFRRTKDVFDCPVYQTTLRGPTYVFLATLNTTHPKAKWILAGMALVMQRDS</sequence>
<dbReference type="Pfam" id="PF18198">
    <property type="entry name" value="AAA_lid_11"/>
    <property type="match status" value="1"/>
</dbReference>
<comment type="subcellular location">
    <subcellularLocation>
        <location evidence="1">Cytoplasm</location>
        <location evidence="1">Cytoskeleton</location>
        <location evidence="1">Cilium axoneme</location>
    </subcellularLocation>
</comment>
<gene>
    <name evidence="17" type="primary">DNAH9</name>
    <name evidence="17" type="ORF">PHYBOEH_002703</name>
</gene>
<keyword evidence="6" id="KW-0067">ATP-binding</keyword>
<name>A0A8T1X5A7_9STRA</name>
<dbReference type="Pfam" id="PF12774">
    <property type="entry name" value="AAA_6"/>
    <property type="match status" value="1"/>
</dbReference>
<dbReference type="GO" id="GO:0008569">
    <property type="term" value="F:minus-end-directed microtubule motor activity"/>
    <property type="evidence" value="ECO:0007669"/>
    <property type="project" value="InterPro"/>
</dbReference>
<dbReference type="OrthoDB" id="424310at2759"/>
<dbReference type="InterPro" id="IPR001298">
    <property type="entry name" value="Filamin/ABP280_rpt"/>
</dbReference>
<evidence type="ECO:0000313" key="17">
    <source>
        <dbReference type="EMBL" id="KAG7401145.1"/>
    </source>
</evidence>
<dbReference type="GO" id="GO:0005874">
    <property type="term" value="C:microtubule"/>
    <property type="evidence" value="ECO:0007669"/>
    <property type="project" value="UniProtKB-KW"/>
</dbReference>
<keyword evidence="11" id="KW-0206">Cytoskeleton</keyword>
<evidence type="ECO:0000256" key="3">
    <source>
        <dbReference type="ARBA" id="ARBA00022701"/>
    </source>
</evidence>
<proteinExistence type="predicted"/>
<evidence type="ECO:0000256" key="11">
    <source>
        <dbReference type="ARBA" id="ARBA00023212"/>
    </source>
</evidence>
<dbReference type="GO" id="GO:0051959">
    <property type="term" value="F:dynein light intermediate chain binding"/>
    <property type="evidence" value="ECO:0007669"/>
    <property type="project" value="InterPro"/>
</dbReference>
<dbReference type="EMBL" id="JAGDFL010000017">
    <property type="protein sequence ID" value="KAG7401145.1"/>
    <property type="molecule type" value="Genomic_DNA"/>
</dbReference>
<dbReference type="PANTHER" id="PTHR45703:SF8">
    <property type="entry name" value="DYNEINS HEAVY CHAIN"/>
    <property type="match status" value="1"/>
</dbReference>